<feature type="coiled-coil region" evidence="1">
    <location>
        <begin position="140"/>
        <end position="171"/>
    </location>
</feature>
<evidence type="ECO:0000313" key="4">
    <source>
        <dbReference type="Proteomes" id="UP001642409"/>
    </source>
</evidence>
<evidence type="ECO:0000313" key="3">
    <source>
        <dbReference type="EMBL" id="CAL5990483.1"/>
    </source>
</evidence>
<comment type="caution">
    <text evidence="2">The sequence shown here is derived from an EMBL/GenBank/DDBJ whole genome shotgun (WGS) entry which is preliminary data.</text>
</comment>
<dbReference type="Proteomes" id="UP001642409">
    <property type="component" value="Unassembled WGS sequence"/>
</dbReference>
<proteinExistence type="predicted"/>
<name>A0AA86PH75_9EUKA</name>
<keyword evidence="4" id="KW-1185">Reference proteome</keyword>
<organism evidence="2">
    <name type="scientific">Hexamita inflata</name>
    <dbReference type="NCBI Taxonomy" id="28002"/>
    <lineage>
        <taxon>Eukaryota</taxon>
        <taxon>Metamonada</taxon>
        <taxon>Diplomonadida</taxon>
        <taxon>Hexamitidae</taxon>
        <taxon>Hexamitinae</taxon>
        <taxon>Hexamita</taxon>
    </lineage>
</organism>
<reference evidence="3 4" key="2">
    <citation type="submission" date="2024-07" db="EMBL/GenBank/DDBJ databases">
        <authorList>
            <person name="Akdeniz Z."/>
        </authorList>
    </citation>
    <scope>NUCLEOTIDE SEQUENCE [LARGE SCALE GENOMIC DNA]</scope>
</reference>
<reference evidence="2" key="1">
    <citation type="submission" date="2023-06" db="EMBL/GenBank/DDBJ databases">
        <authorList>
            <person name="Kurt Z."/>
        </authorList>
    </citation>
    <scope>NUCLEOTIDE SEQUENCE</scope>
</reference>
<evidence type="ECO:0000256" key="1">
    <source>
        <dbReference type="SAM" id="Coils"/>
    </source>
</evidence>
<accession>A0AA86PH75</accession>
<gene>
    <name evidence="3" type="ORF">HINF_LOCUS11365</name>
    <name evidence="2" type="ORF">HINF_LOCUS25872</name>
</gene>
<dbReference type="AlphaFoldDB" id="A0AA86PH75"/>
<sequence>MLRQQLQLLKHEGFMLREDKYLYFKQITENPIFDPNVYLAKLKIVFAPVYDPKTNQLLQNINSTLEDPQFLEDFKVELPALSHFFQNQRAQWNANQNGSDRKFIQRNNKSFGSVQSITNSNMSMLSLGLGGSYKETKLFLDATNAYLDEQKRQIKEINEEMENIKDTEEKKGQSFLQQKMTAQDSKNVMKRTNRWTEDLKLLE</sequence>
<evidence type="ECO:0000313" key="2">
    <source>
        <dbReference type="EMBL" id="CAI9938227.1"/>
    </source>
</evidence>
<dbReference type="EMBL" id="CATOUU010000654">
    <property type="protein sequence ID" value="CAI9938227.1"/>
    <property type="molecule type" value="Genomic_DNA"/>
</dbReference>
<keyword evidence="1" id="KW-0175">Coiled coil</keyword>
<dbReference type="EMBL" id="CAXDID020000025">
    <property type="protein sequence ID" value="CAL5990483.1"/>
    <property type="molecule type" value="Genomic_DNA"/>
</dbReference>
<protein>
    <submittedName>
        <fullName evidence="3">Hypothetical_protein</fullName>
    </submittedName>
</protein>